<dbReference type="EMBL" id="MJIL01000095">
    <property type="protein sequence ID" value="OLQ71262.1"/>
    <property type="molecule type" value="Genomic_DNA"/>
</dbReference>
<feature type="domain" description="HTH merR-type" evidence="4">
    <location>
        <begin position="7"/>
        <end position="76"/>
    </location>
</feature>
<dbReference type="GO" id="GO:0003677">
    <property type="term" value="F:DNA binding"/>
    <property type="evidence" value="ECO:0007669"/>
    <property type="project" value="UniProtKB-KW"/>
</dbReference>
<dbReference type="Proteomes" id="UP000186905">
    <property type="component" value="Unassembled WGS sequence"/>
</dbReference>
<evidence type="ECO:0000256" key="3">
    <source>
        <dbReference type="ARBA" id="ARBA00023163"/>
    </source>
</evidence>
<dbReference type="InterPro" id="IPR000551">
    <property type="entry name" value="MerR-type_HTH_dom"/>
</dbReference>
<name>A0A1Q9GA94_9GAMM</name>
<sequence length="270" mass="30474">MDCEHQYYAIKEVSDITGVNSVTLRAWQRRYGLLNPKRTEKGHRLYSEQDVEKIRIILSWLDKGVAIGKVRPLIEGVQDAEKESEQPENKKSVDLLLSALIDCNGAKLDKLLIQIMKEYPLEVFVTHIVSPVESEIKKAENPFVSIQLSLWQSAIMQRCVALIAQAKKRSSNLCYLLSFDTPGDYHMWLQAWQLTDEGYNVTVLGSLDGKLTSLGAALEALKVSKVVVIGERRISVSNLEQLKKLVVNSQCHFELVGSIRTIHQDMLAQP</sequence>
<organism evidence="5 6">
    <name type="scientific">Photobacterium proteolyticum</name>
    <dbReference type="NCBI Taxonomy" id="1903952"/>
    <lineage>
        <taxon>Bacteria</taxon>
        <taxon>Pseudomonadati</taxon>
        <taxon>Pseudomonadota</taxon>
        <taxon>Gammaproteobacteria</taxon>
        <taxon>Vibrionales</taxon>
        <taxon>Vibrionaceae</taxon>
        <taxon>Photobacterium</taxon>
    </lineage>
</organism>
<evidence type="ECO:0000256" key="1">
    <source>
        <dbReference type="ARBA" id="ARBA00023015"/>
    </source>
</evidence>
<dbReference type="SUPFAM" id="SSF46955">
    <property type="entry name" value="Putative DNA-binding domain"/>
    <property type="match status" value="1"/>
</dbReference>
<dbReference type="PANTHER" id="PTHR30204">
    <property type="entry name" value="REDOX-CYCLING DRUG-SENSING TRANSCRIPTIONAL ACTIVATOR SOXR"/>
    <property type="match status" value="1"/>
</dbReference>
<keyword evidence="2" id="KW-0238">DNA-binding</keyword>
<evidence type="ECO:0000313" key="5">
    <source>
        <dbReference type="EMBL" id="OLQ71262.1"/>
    </source>
</evidence>
<keyword evidence="1" id="KW-0805">Transcription regulation</keyword>
<evidence type="ECO:0000313" key="6">
    <source>
        <dbReference type="Proteomes" id="UP000186905"/>
    </source>
</evidence>
<dbReference type="AlphaFoldDB" id="A0A1Q9GA94"/>
<protein>
    <recommendedName>
        <fullName evidence="4">HTH merR-type domain-containing protein</fullName>
    </recommendedName>
</protein>
<dbReference type="STRING" id="1903952.BIT28_03635"/>
<keyword evidence="3" id="KW-0804">Transcription</keyword>
<dbReference type="Pfam" id="PF13411">
    <property type="entry name" value="MerR_1"/>
    <property type="match status" value="1"/>
</dbReference>
<evidence type="ECO:0000259" key="4">
    <source>
        <dbReference type="PROSITE" id="PS50937"/>
    </source>
</evidence>
<dbReference type="InterPro" id="IPR009061">
    <property type="entry name" value="DNA-bd_dom_put_sf"/>
</dbReference>
<dbReference type="RefSeq" id="WP_075767543.1">
    <property type="nucleotide sequence ID" value="NZ_MJIL01000095.1"/>
</dbReference>
<dbReference type="GO" id="GO:0003700">
    <property type="term" value="F:DNA-binding transcription factor activity"/>
    <property type="evidence" value="ECO:0007669"/>
    <property type="project" value="InterPro"/>
</dbReference>
<evidence type="ECO:0000256" key="2">
    <source>
        <dbReference type="ARBA" id="ARBA00023125"/>
    </source>
</evidence>
<gene>
    <name evidence="5" type="ORF">BIT28_03635</name>
</gene>
<dbReference type="PANTHER" id="PTHR30204:SF67">
    <property type="entry name" value="HTH-TYPE TRANSCRIPTIONAL REGULATOR MLRA-RELATED"/>
    <property type="match status" value="1"/>
</dbReference>
<dbReference type="OrthoDB" id="9800334at2"/>
<dbReference type="CDD" id="cd01104">
    <property type="entry name" value="HTH_MlrA-CarA"/>
    <property type="match status" value="1"/>
</dbReference>
<proteinExistence type="predicted"/>
<dbReference type="Gene3D" id="1.10.1660.10">
    <property type="match status" value="1"/>
</dbReference>
<dbReference type="PROSITE" id="PS50937">
    <property type="entry name" value="HTH_MERR_2"/>
    <property type="match status" value="1"/>
</dbReference>
<accession>A0A1Q9GA94</accession>
<comment type="caution">
    <text evidence="5">The sequence shown here is derived from an EMBL/GenBank/DDBJ whole genome shotgun (WGS) entry which is preliminary data.</text>
</comment>
<keyword evidence="6" id="KW-1185">Reference proteome</keyword>
<dbReference type="SMART" id="SM00422">
    <property type="entry name" value="HTH_MERR"/>
    <property type="match status" value="1"/>
</dbReference>
<dbReference type="InterPro" id="IPR047057">
    <property type="entry name" value="MerR_fam"/>
</dbReference>
<reference evidence="5 6" key="1">
    <citation type="submission" date="2016-09" db="EMBL/GenBank/DDBJ databases">
        <title>Photobacterium proteolyticum sp. nov. a protease producing bacterium isolated from ocean sediments of Laizhou Bay.</title>
        <authorList>
            <person name="Li Y."/>
        </authorList>
    </citation>
    <scope>NUCLEOTIDE SEQUENCE [LARGE SCALE GENOMIC DNA]</scope>
    <source>
        <strain evidence="5 6">13-12</strain>
    </source>
</reference>